<reference evidence="12" key="2">
    <citation type="journal article" date="2017" name="Sci. Rep.">
        <title>Determination of the Genome and Primary Transcriptome of Syngas Fermenting Eubacterium limosum ATCC 8486.</title>
        <authorList>
            <person name="Song Y."/>
            <person name="Shin J."/>
            <person name="Jeong Y."/>
            <person name="Jin S."/>
            <person name="Lee J.K."/>
            <person name="Kim D.R."/>
            <person name="Kim S.C."/>
            <person name="Cho S."/>
            <person name="Cho B.K."/>
        </authorList>
    </citation>
    <scope>NUCLEOTIDE SEQUENCE [LARGE SCALE GENOMIC DNA]</scope>
    <source>
        <strain evidence="12">ATCC 8486</strain>
    </source>
</reference>
<dbReference type="AlphaFoldDB" id="A0A0U3FEA8"/>
<dbReference type="CDD" id="cd18120">
    <property type="entry name" value="ATP-synt_Vo_Ao_c"/>
    <property type="match status" value="1"/>
</dbReference>
<organism evidence="10 12">
    <name type="scientific">Eubacterium limosum</name>
    <dbReference type="NCBI Taxonomy" id="1736"/>
    <lineage>
        <taxon>Bacteria</taxon>
        <taxon>Bacillati</taxon>
        <taxon>Bacillota</taxon>
        <taxon>Clostridia</taxon>
        <taxon>Eubacteriales</taxon>
        <taxon>Eubacteriaceae</taxon>
        <taxon>Eubacterium</taxon>
    </lineage>
</organism>
<dbReference type="InterPro" id="IPR035921">
    <property type="entry name" value="F/V-ATP_Csub_sf"/>
</dbReference>
<evidence type="ECO:0000256" key="4">
    <source>
        <dbReference type="ARBA" id="ARBA00022692"/>
    </source>
</evidence>
<gene>
    <name evidence="10" type="ORF">B2M23_18745</name>
    <name evidence="11" type="ORF">PTZ04_07145</name>
</gene>
<evidence type="ECO:0000256" key="8">
    <source>
        <dbReference type="RuleBase" id="RU363060"/>
    </source>
</evidence>
<comment type="similarity">
    <text evidence="2 8">Belongs to the V-ATPase proteolipid subunit family.</text>
</comment>
<keyword evidence="7 8" id="KW-0472">Membrane</keyword>
<dbReference type="SUPFAM" id="SSF81333">
    <property type="entry name" value="F1F0 ATP synthase subunit C"/>
    <property type="match status" value="1"/>
</dbReference>
<dbReference type="GO" id="GO:0033179">
    <property type="term" value="C:proton-transporting V-type ATPase, V0 domain"/>
    <property type="evidence" value="ECO:0007669"/>
    <property type="project" value="InterPro"/>
</dbReference>
<evidence type="ECO:0000313" key="11">
    <source>
        <dbReference type="EMBL" id="MDE1470027.1"/>
    </source>
</evidence>
<keyword evidence="6 8" id="KW-0406">Ion transport</keyword>
<sequence>MSILTIITILAGLLVLATIAGGVYFIYKDCTSEQSRLKKFLRFNLAGFIPTMAAALIMFAPSAVAAATNPAGMSDAGLGYIGAALSTGLACVGAGYAVGVVGSAALGAVSENEKILGKTLIYVGLAEGVAIYGLIISIMIIGSL</sequence>
<name>A0A0U3FEA8_EUBLI</name>
<evidence type="ECO:0000256" key="7">
    <source>
        <dbReference type="ARBA" id="ARBA00023136"/>
    </source>
</evidence>
<evidence type="ECO:0000256" key="2">
    <source>
        <dbReference type="ARBA" id="ARBA00007296"/>
    </source>
</evidence>
<dbReference type="InterPro" id="IPR000245">
    <property type="entry name" value="ATPase_proteolipid_csu"/>
</dbReference>
<evidence type="ECO:0000256" key="3">
    <source>
        <dbReference type="ARBA" id="ARBA00022448"/>
    </source>
</evidence>
<evidence type="ECO:0000259" key="9">
    <source>
        <dbReference type="Pfam" id="PF00137"/>
    </source>
</evidence>
<evidence type="ECO:0000256" key="1">
    <source>
        <dbReference type="ARBA" id="ARBA00004141"/>
    </source>
</evidence>
<evidence type="ECO:0000313" key="10">
    <source>
        <dbReference type="EMBL" id="ARD67447.1"/>
    </source>
</evidence>
<dbReference type="Pfam" id="PF00137">
    <property type="entry name" value="ATP-synt_C"/>
    <property type="match status" value="1"/>
</dbReference>
<accession>A0A0U3FEA8</accession>
<feature type="domain" description="V-ATPase proteolipid subunit C-like" evidence="9">
    <location>
        <begin position="81"/>
        <end position="140"/>
    </location>
</feature>
<dbReference type="EMBL" id="JAQSVD010000003">
    <property type="protein sequence ID" value="MDE1470027.1"/>
    <property type="molecule type" value="Genomic_DNA"/>
</dbReference>
<dbReference type="GO" id="GO:0046961">
    <property type="term" value="F:proton-transporting ATPase activity, rotational mechanism"/>
    <property type="evidence" value="ECO:0007669"/>
    <property type="project" value="InterPro"/>
</dbReference>
<feature type="transmembrane region" description="Helical" evidence="8">
    <location>
        <begin position="120"/>
        <end position="141"/>
    </location>
</feature>
<dbReference type="PRINTS" id="PR00122">
    <property type="entry name" value="VACATPASE"/>
</dbReference>
<protein>
    <submittedName>
        <fullName evidence="11">ATP synthase subunit C</fullName>
    </submittedName>
    <submittedName>
        <fullName evidence="10">ATPase</fullName>
    </submittedName>
</protein>
<evidence type="ECO:0000256" key="6">
    <source>
        <dbReference type="ARBA" id="ARBA00023065"/>
    </source>
</evidence>
<dbReference type="RefSeq" id="WP_013380724.1">
    <property type="nucleotide sequence ID" value="NZ_CP019962.1"/>
</dbReference>
<keyword evidence="13" id="KW-1185">Reference proteome</keyword>
<feature type="transmembrane region" description="Helical" evidence="8">
    <location>
        <begin position="6"/>
        <end position="27"/>
    </location>
</feature>
<comment type="subcellular location">
    <subcellularLocation>
        <location evidence="1">Membrane</location>
        <topology evidence="1">Multi-pass membrane protein</topology>
    </subcellularLocation>
</comment>
<feature type="transmembrane region" description="Helical" evidence="8">
    <location>
        <begin position="80"/>
        <end position="108"/>
    </location>
</feature>
<keyword evidence="5 8" id="KW-1133">Transmembrane helix</keyword>
<dbReference type="GeneID" id="68363503"/>
<evidence type="ECO:0000313" key="13">
    <source>
        <dbReference type="Proteomes" id="UP001215087"/>
    </source>
</evidence>
<reference evidence="10" key="1">
    <citation type="journal article" date="2015" name="Genome Announc.">
        <title>Draft Genome Sequence of Chemolithoautotrophic Acetogenic Butanol-Producing Eubacterium limosum ATCC 8486.</title>
        <authorList>
            <person name="Song Y."/>
            <person name="Cho B.K."/>
        </authorList>
    </citation>
    <scope>NUCLEOTIDE SEQUENCE</scope>
    <source>
        <strain evidence="10">ATCC 8486</strain>
    </source>
</reference>
<dbReference type="EMBL" id="CP019962">
    <property type="protein sequence ID" value="ARD67447.1"/>
    <property type="molecule type" value="Genomic_DNA"/>
</dbReference>
<dbReference type="OrthoDB" id="5771683at2"/>
<keyword evidence="3 8" id="KW-0813">Transport</keyword>
<dbReference type="KEGG" id="elim:B2M23_18745"/>
<feature type="transmembrane region" description="Helical" evidence="8">
    <location>
        <begin position="48"/>
        <end position="68"/>
    </location>
</feature>
<evidence type="ECO:0000256" key="5">
    <source>
        <dbReference type="ARBA" id="ARBA00022989"/>
    </source>
</evidence>
<proteinExistence type="inferred from homology"/>
<dbReference type="Proteomes" id="UP001215087">
    <property type="component" value="Unassembled WGS sequence"/>
</dbReference>
<dbReference type="InterPro" id="IPR002379">
    <property type="entry name" value="ATPase_proteolipid_c-like_dom"/>
</dbReference>
<keyword evidence="4 8" id="KW-0812">Transmembrane</keyword>
<reference evidence="11 13" key="4">
    <citation type="submission" date="2023-02" db="EMBL/GenBank/DDBJ databases">
        <title>Comparative genome analysis of Eubacterium limosum species.</title>
        <authorList>
            <person name="Bak J.E."/>
        </authorList>
    </citation>
    <scope>NUCLEOTIDE SEQUENCE [LARGE SCALE GENOMIC DNA]</scope>
    <source>
        <strain evidence="11 13">KGMB01548</strain>
    </source>
</reference>
<evidence type="ECO:0000313" key="12">
    <source>
        <dbReference type="Proteomes" id="UP000192391"/>
    </source>
</evidence>
<dbReference type="Gene3D" id="1.20.120.610">
    <property type="entry name" value="lithium bound rotor ring of v- atpase"/>
    <property type="match status" value="1"/>
</dbReference>
<dbReference type="Proteomes" id="UP000192391">
    <property type="component" value="Chromosome"/>
</dbReference>
<reference evidence="10" key="3">
    <citation type="submission" date="2017-02" db="EMBL/GenBank/DDBJ databases">
        <title>Integrative analysis reveals regulation of autotrophic growth of syngas fermenting bacteria at the translational level.</title>
        <authorList>
            <person name="Song Y."/>
            <person name="Shin J."/>
            <person name="Jeong Y."/>
            <person name="Jin S."/>
            <person name="Kim D.R."/>
            <person name="Kim S.C."/>
            <person name="Cho S."/>
            <person name="Cho B.-K."/>
        </authorList>
    </citation>
    <scope>NUCLEOTIDE SEQUENCE</scope>
    <source>
        <strain evidence="10">ATCC 8486</strain>
    </source>
</reference>